<dbReference type="EMBL" id="QWIK01000699">
    <property type="protein sequence ID" value="RMY02209.1"/>
    <property type="molecule type" value="Genomic_DNA"/>
</dbReference>
<evidence type="ECO:0000259" key="1">
    <source>
        <dbReference type="Pfam" id="PF06985"/>
    </source>
</evidence>
<dbReference type="VEuPathDB" id="FungiDB:BTJ68_08755"/>
<dbReference type="PANTHER" id="PTHR24148:SF73">
    <property type="entry name" value="HET DOMAIN PROTEIN (AFU_ORTHOLOGUE AFUA_8G01020)"/>
    <property type="match status" value="1"/>
</dbReference>
<feature type="domain" description="Heterokaryon incompatibility" evidence="1">
    <location>
        <begin position="47"/>
        <end position="198"/>
    </location>
</feature>
<sequence>MAERSKSTYAPLPGGDWFRLLQLDPGVGNDPVFCSLRICRLSNAPPFEAISYVWGDSTDTVALTCDGKSKCVTVNLELALKRFRHASDTRTVWADAICIDQNNTAEKNHQVGMMGDVYRQAEQVLVWLGPDPDCYARPIFDLVQGLTAYYADGEAEHGSVDLVPVPGPDEPFLKNARWDLLDRLLELPWFHRVWVLQEVGLARTAMVAWGSSEILFASIIEFVTLVNQQTWVPVNLELGRIIDTFFLLWATYDTEVSWKNERPRIRSFASLPVNKTRCDFFNVLLVTLHYQATDPRDKIYASLGHPSARTKAGQGTIVNPDYGRSLIRVHFELACSLMTGDRRLLALSAVEHIDSADVDSCIISWLPRWISGDTRIIAPFKGIQRWFDASRRRETVERQLIQPNPEYSGEELVSARFQVSGIIFDRVVNFSSVIDRNEVRNRDASEQWVNPVDASLCVCDPSDKHAIEAVSLCLVCGMGGTGTSAAEDDLKTHMANFCSYRKNGYVHEDQRKAETFEHRVKEPGNGNWYARFLSSFAHNRRTFRTEHGRYGLGPQALMLGDVCCVVLGSDVPFILRPVGHQGGYRLVGECYVHGVMRGEIVDMVDAFIRHITLQHRLQRSSARTSLECKRRVSRPLIRGAVQDGDVADRQLGQGLRDRYLGANGAYQLVVAVCDLRIVE</sequence>
<evidence type="ECO:0000313" key="2">
    <source>
        <dbReference type="EMBL" id="RMY02209.1"/>
    </source>
</evidence>
<proteinExistence type="predicted"/>
<dbReference type="Proteomes" id="UP000282582">
    <property type="component" value="Unassembled WGS sequence"/>
</dbReference>
<organism evidence="2 3">
    <name type="scientific">Hortaea werneckii</name>
    <name type="common">Black yeast</name>
    <name type="synonym">Cladosporium werneckii</name>
    <dbReference type="NCBI Taxonomy" id="91943"/>
    <lineage>
        <taxon>Eukaryota</taxon>
        <taxon>Fungi</taxon>
        <taxon>Dikarya</taxon>
        <taxon>Ascomycota</taxon>
        <taxon>Pezizomycotina</taxon>
        <taxon>Dothideomycetes</taxon>
        <taxon>Dothideomycetidae</taxon>
        <taxon>Mycosphaerellales</taxon>
        <taxon>Teratosphaeriaceae</taxon>
        <taxon>Hortaea</taxon>
    </lineage>
</organism>
<accession>A0A3M6YGY3</accession>
<gene>
    <name evidence="2" type="ORF">D0868_08086</name>
</gene>
<reference evidence="2 3" key="1">
    <citation type="journal article" date="2018" name="BMC Genomics">
        <title>Genomic evidence for intraspecific hybridization in a clonal and extremely halotolerant yeast.</title>
        <authorList>
            <person name="Gostincar C."/>
            <person name="Stajich J.E."/>
            <person name="Zupancic J."/>
            <person name="Zalar P."/>
            <person name="Gunde-Cimerman N."/>
        </authorList>
    </citation>
    <scope>NUCLEOTIDE SEQUENCE [LARGE SCALE GENOMIC DNA]</scope>
    <source>
        <strain evidence="2 3">EXF-6654</strain>
    </source>
</reference>
<dbReference type="InterPro" id="IPR052895">
    <property type="entry name" value="HetReg/Transcr_Mod"/>
</dbReference>
<dbReference type="InterPro" id="IPR010730">
    <property type="entry name" value="HET"/>
</dbReference>
<dbReference type="AlphaFoldDB" id="A0A3M6YGY3"/>
<dbReference type="Pfam" id="PF06985">
    <property type="entry name" value="HET"/>
    <property type="match status" value="1"/>
</dbReference>
<name>A0A3M6YGY3_HORWE</name>
<dbReference type="Pfam" id="PF26639">
    <property type="entry name" value="Het-6_barrel"/>
    <property type="match status" value="1"/>
</dbReference>
<evidence type="ECO:0000313" key="3">
    <source>
        <dbReference type="Proteomes" id="UP000282582"/>
    </source>
</evidence>
<dbReference type="PANTHER" id="PTHR24148">
    <property type="entry name" value="ANKYRIN REPEAT DOMAIN-CONTAINING PROTEIN 39 HOMOLOG-RELATED"/>
    <property type="match status" value="1"/>
</dbReference>
<protein>
    <recommendedName>
        <fullName evidence="1">Heterokaryon incompatibility domain-containing protein</fullName>
    </recommendedName>
</protein>
<comment type="caution">
    <text evidence="2">The sequence shown here is derived from an EMBL/GenBank/DDBJ whole genome shotgun (WGS) entry which is preliminary data.</text>
</comment>